<organism evidence="2 3">
    <name type="scientific">Pseudonocardia thermophila</name>
    <dbReference type="NCBI Taxonomy" id="1848"/>
    <lineage>
        <taxon>Bacteria</taxon>
        <taxon>Bacillati</taxon>
        <taxon>Actinomycetota</taxon>
        <taxon>Actinomycetes</taxon>
        <taxon>Pseudonocardiales</taxon>
        <taxon>Pseudonocardiaceae</taxon>
        <taxon>Pseudonocardia</taxon>
    </lineage>
</organism>
<protein>
    <submittedName>
        <fullName evidence="2">Uncharacterized protein</fullName>
    </submittedName>
</protein>
<dbReference type="EMBL" id="FRAP01000019">
    <property type="protein sequence ID" value="SHL15860.1"/>
    <property type="molecule type" value="Genomic_DNA"/>
</dbReference>
<dbReference type="RefSeq" id="WP_143172298.1">
    <property type="nucleotide sequence ID" value="NZ_FRAP01000019.1"/>
</dbReference>
<accession>A0A1M6YCN7</accession>
<reference evidence="2 3" key="1">
    <citation type="submission" date="2016-11" db="EMBL/GenBank/DDBJ databases">
        <authorList>
            <person name="Jaros S."/>
            <person name="Januszkiewicz K."/>
            <person name="Wedrychowicz H."/>
        </authorList>
    </citation>
    <scope>NUCLEOTIDE SEQUENCE [LARGE SCALE GENOMIC DNA]</scope>
    <source>
        <strain evidence="2 3">DSM 43832</strain>
    </source>
</reference>
<evidence type="ECO:0000256" key="1">
    <source>
        <dbReference type="SAM" id="MobiDB-lite"/>
    </source>
</evidence>
<feature type="region of interest" description="Disordered" evidence="1">
    <location>
        <begin position="1"/>
        <end position="27"/>
    </location>
</feature>
<dbReference type="AlphaFoldDB" id="A0A1M6YCN7"/>
<name>A0A1M6YCN7_PSETH</name>
<sequence>MASRARRSRSVTPSVPPENGASEARSGNHPATLVKALIGAHCAIAASAYWAPAHTPTYPMPPRAAHDSCDASRAAATIGDLASGSSAWRGSPLLAPHPVKSKVTAV</sequence>
<gene>
    <name evidence="2" type="ORF">SAMN05443637_119122</name>
</gene>
<proteinExistence type="predicted"/>
<dbReference type="Proteomes" id="UP000184363">
    <property type="component" value="Unassembled WGS sequence"/>
</dbReference>
<keyword evidence="3" id="KW-1185">Reference proteome</keyword>
<evidence type="ECO:0000313" key="3">
    <source>
        <dbReference type="Proteomes" id="UP000184363"/>
    </source>
</evidence>
<evidence type="ECO:0000313" key="2">
    <source>
        <dbReference type="EMBL" id="SHL15860.1"/>
    </source>
</evidence>